<reference evidence="5" key="1">
    <citation type="submission" date="2015-12" db="EMBL/GenBank/DDBJ databases">
        <authorList>
            <person name="Lima A."/>
            <person name="Farahani Zayas N."/>
            <person name="Castro Da Silva M.A."/>
            <person name="Cabral A."/>
            <person name="Pessatti M.L."/>
        </authorList>
    </citation>
    <scope>NUCLEOTIDE SEQUENCE [LARGE SCALE GENOMIC DNA]</scope>
    <source>
        <strain evidence="5">LAMA 842</strain>
    </source>
</reference>
<dbReference type="NCBIfam" id="TIGR00678">
    <property type="entry name" value="holB"/>
    <property type="match status" value="1"/>
</dbReference>
<dbReference type="GO" id="GO:0006261">
    <property type="term" value="P:DNA-templated DNA replication"/>
    <property type="evidence" value="ECO:0007669"/>
    <property type="project" value="TreeGrafter"/>
</dbReference>
<dbReference type="SUPFAM" id="SSF52540">
    <property type="entry name" value="P-loop containing nucleoside triphosphate hydrolases"/>
    <property type="match status" value="1"/>
</dbReference>
<gene>
    <name evidence="4" type="ORF">J122_706</name>
</gene>
<dbReference type="PANTHER" id="PTHR11669">
    <property type="entry name" value="REPLICATION FACTOR C / DNA POLYMERASE III GAMMA-TAU SUBUNIT"/>
    <property type="match status" value="1"/>
</dbReference>
<evidence type="ECO:0000313" key="4">
    <source>
        <dbReference type="EMBL" id="KXO11830.1"/>
    </source>
</evidence>
<dbReference type="Gene3D" id="3.40.50.300">
    <property type="entry name" value="P-loop containing nucleotide triphosphate hydrolases"/>
    <property type="match status" value="1"/>
</dbReference>
<dbReference type="GO" id="GO:0008408">
    <property type="term" value="F:3'-5' exonuclease activity"/>
    <property type="evidence" value="ECO:0007669"/>
    <property type="project" value="InterPro"/>
</dbReference>
<comment type="catalytic activity">
    <reaction evidence="3">
        <text>DNA(n) + a 2'-deoxyribonucleoside 5'-triphosphate = DNA(n+1) + diphosphate</text>
        <dbReference type="Rhea" id="RHEA:22508"/>
        <dbReference type="Rhea" id="RHEA-COMP:17339"/>
        <dbReference type="Rhea" id="RHEA-COMP:17340"/>
        <dbReference type="ChEBI" id="CHEBI:33019"/>
        <dbReference type="ChEBI" id="CHEBI:61560"/>
        <dbReference type="ChEBI" id="CHEBI:173112"/>
        <dbReference type="EC" id="2.7.7.7"/>
    </reaction>
</comment>
<dbReference type="RefSeq" id="WP_061331129.1">
    <property type="nucleotide sequence ID" value="NZ_LOCO01000002.1"/>
</dbReference>
<sequence length="343" mass="37179">MTDIAQEMPWLARAWSAVQSRLAQDRLPHALLVVGERGVGKRAWAQAVAELLLCEAPAKSEYGAAVACGRCKQCDLLAAGSHPDLRVYAPEKSRMVKVDQIRSLSTFAVASPQVGHHKVAIVDRADQLNINAANALLKTLEEPLPDVTLLLLQESGRPVLPTIRSRCQALTIPLPTAEQGGQWLAARVAELDEAGRPGAETLAKSLMLAGNAPRLALDYALGDFLPLRDKAFEAFRQFMKGQIPVGEAAKSFKALGLDDSLWLFESWAADLARASVGGAVSDPEAADMLGYLANNNPPWRAHQLLDLVKESRSAAVYNASPELEASQLLIAWRELMPRKRKAS</sequence>
<dbReference type="PATRIC" id="fig|1306954.6.peg.1656"/>
<proteinExistence type="predicted"/>
<keyword evidence="4" id="KW-0808">Transferase</keyword>
<dbReference type="EC" id="2.7.7.7" evidence="1"/>
<evidence type="ECO:0000313" key="5">
    <source>
        <dbReference type="Proteomes" id="UP000070282"/>
    </source>
</evidence>
<keyword evidence="4" id="KW-0548">Nucleotidyltransferase</keyword>
<keyword evidence="2" id="KW-0239">DNA-directed DNA polymerase</keyword>
<dbReference type="InterPro" id="IPR027417">
    <property type="entry name" value="P-loop_NTPase"/>
</dbReference>
<dbReference type="InterPro" id="IPR050238">
    <property type="entry name" value="DNA_Rep/Repair_Clamp_Loader"/>
</dbReference>
<protein>
    <recommendedName>
        <fullName evidence="1">DNA-directed DNA polymerase</fullName>
        <ecNumber evidence="1">2.7.7.7</ecNumber>
    </recommendedName>
</protein>
<name>A0A137SHC4_9GAMM</name>
<keyword evidence="5" id="KW-1185">Reference proteome</keyword>
<dbReference type="Pfam" id="PF13177">
    <property type="entry name" value="DNA_pol3_delta2"/>
    <property type="match status" value="1"/>
</dbReference>
<dbReference type="GO" id="GO:0003887">
    <property type="term" value="F:DNA-directed DNA polymerase activity"/>
    <property type="evidence" value="ECO:0007669"/>
    <property type="project" value="UniProtKB-KW"/>
</dbReference>
<dbReference type="InterPro" id="IPR004622">
    <property type="entry name" value="DNA_pol_HolB"/>
</dbReference>
<comment type="caution">
    <text evidence="4">The sequence shown here is derived from an EMBL/GenBank/DDBJ whole genome shotgun (WGS) entry which is preliminary data.</text>
</comment>
<dbReference type="EMBL" id="LOCO01000002">
    <property type="protein sequence ID" value="KXO11830.1"/>
    <property type="molecule type" value="Genomic_DNA"/>
</dbReference>
<dbReference type="AlphaFoldDB" id="A0A137SHC4"/>
<organism evidence="4 5">
    <name type="scientific">Marinobacter excellens LAMA 842</name>
    <dbReference type="NCBI Taxonomy" id="1306954"/>
    <lineage>
        <taxon>Bacteria</taxon>
        <taxon>Pseudomonadati</taxon>
        <taxon>Pseudomonadota</taxon>
        <taxon>Gammaproteobacteria</taxon>
        <taxon>Pseudomonadales</taxon>
        <taxon>Marinobacteraceae</taxon>
        <taxon>Marinobacter</taxon>
    </lineage>
</organism>
<accession>A0A137SHC4</accession>
<evidence type="ECO:0000256" key="2">
    <source>
        <dbReference type="ARBA" id="ARBA00022932"/>
    </source>
</evidence>
<evidence type="ECO:0000256" key="1">
    <source>
        <dbReference type="ARBA" id="ARBA00012417"/>
    </source>
</evidence>
<dbReference type="PANTHER" id="PTHR11669:SF8">
    <property type="entry name" value="DNA POLYMERASE III SUBUNIT DELTA"/>
    <property type="match status" value="1"/>
</dbReference>
<dbReference type="GO" id="GO:0009360">
    <property type="term" value="C:DNA polymerase III complex"/>
    <property type="evidence" value="ECO:0007669"/>
    <property type="project" value="TreeGrafter"/>
</dbReference>
<dbReference type="Proteomes" id="UP000070282">
    <property type="component" value="Unassembled WGS sequence"/>
</dbReference>
<evidence type="ECO:0000256" key="3">
    <source>
        <dbReference type="ARBA" id="ARBA00049244"/>
    </source>
</evidence>